<sequence precursor="true">MPSILRLVALVLALVCGAVPTTTPVRPTAGPPASVWAVPQTSPAAAPNVVVVVIDDMGWEDLFHAPTPNMLALAQLGRLYPNFYVHPVCSPSRIGLNFGIHGVRDGVVGALDVSTGGLTGASIDRPSLAKVLKANGYATACFGKWHVNASEDGNGLEFARINGFEHWRSGSAGNLGKEGSASQIHWRPIDDGTKTLVQSYSGDRITTAFEDWWALPEARPRFALVSYLTPHEPWTAPPQQFLPANYVAGANKRARYEASIAALDGFLARVMASIDLADTYVMVLPDNGTPHLIPPPSHWYKGYKLSVWQGGVNVPFVVAGPGVVPGISERLAHVVDVPETILELCGATTPPGFEDGESFATSLFGPMAPRAPVMVQYKKYDDVTGALVVDDWAVVDANSFKLVSEGGVKELYHLLTDPLETTPLSAPGIVQTLTAVKEAIDP</sequence>
<evidence type="ECO:0000259" key="3">
    <source>
        <dbReference type="Pfam" id="PF00884"/>
    </source>
</evidence>
<reference evidence="4 5" key="1">
    <citation type="submission" date="2019-02" db="EMBL/GenBank/DDBJ databases">
        <title>Deep-cultivation of Planctomycetes and their phenomic and genomic characterization uncovers novel biology.</title>
        <authorList>
            <person name="Wiegand S."/>
            <person name="Jogler M."/>
            <person name="Boedeker C."/>
            <person name="Pinto D."/>
            <person name="Vollmers J."/>
            <person name="Rivas-Marin E."/>
            <person name="Kohn T."/>
            <person name="Peeters S.H."/>
            <person name="Heuer A."/>
            <person name="Rast P."/>
            <person name="Oberbeckmann S."/>
            <person name="Bunk B."/>
            <person name="Jeske O."/>
            <person name="Meyerdierks A."/>
            <person name="Storesund J.E."/>
            <person name="Kallscheuer N."/>
            <person name="Luecker S."/>
            <person name="Lage O.M."/>
            <person name="Pohl T."/>
            <person name="Merkel B.J."/>
            <person name="Hornburger P."/>
            <person name="Mueller R.-W."/>
            <person name="Bruemmer F."/>
            <person name="Labrenz M."/>
            <person name="Spormann A.M."/>
            <person name="Op den Camp H."/>
            <person name="Overmann J."/>
            <person name="Amann R."/>
            <person name="Jetten M.S.M."/>
            <person name="Mascher T."/>
            <person name="Medema M.H."/>
            <person name="Devos D.P."/>
            <person name="Kaster A.-K."/>
            <person name="Ovreas L."/>
            <person name="Rohde M."/>
            <person name="Galperin M.Y."/>
            <person name="Jogler C."/>
        </authorList>
    </citation>
    <scope>NUCLEOTIDE SEQUENCE [LARGE SCALE GENOMIC DNA]</scope>
    <source>
        <strain evidence="4 5">Pla163</strain>
    </source>
</reference>
<dbReference type="GO" id="GO:0004065">
    <property type="term" value="F:arylsulfatase activity"/>
    <property type="evidence" value="ECO:0007669"/>
    <property type="project" value="UniProtKB-EC"/>
</dbReference>
<proteinExistence type="inferred from homology"/>
<evidence type="ECO:0000256" key="1">
    <source>
        <dbReference type="ARBA" id="ARBA00008779"/>
    </source>
</evidence>
<comment type="similarity">
    <text evidence="1">Belongs to the sulfatase family.</text>
</comment>
<dbReference type="OrthoDB" id="9765065at2"/>
<dbReference type="PANTHER" id="PTHR42693:SF33">
    <property type="entry name" value="ARYLSULFATASE"/>
    <property type="match status" value="1"/>
</dbReference>
<dbReference type="InterPro" id="IPR017850">
    <property type="entry name" value="Alkaline_phosphatase_core_sf"/>
</dbReference>
<dbReference type="AlphaFoldDB" id="A0A518D3E0"/>
<dbReference type="Proteomes" id="UP000319342">
    <property type="component" value="Chromosome"/>
</dbReference>
<feature type="chain" id="PRO_5022198291" evidence="2">
    <location>
        <begin position="19"/>
        <end position="442"/>
    </location>
</feature>
<keyword evidence="2" id="KW-0732">Signal</keyword>
<keyword evidence="5" id="KW-1185">Reference proteome</keyword>
<gene>
    <name evidence="4" type="primary">atsA_4</name>
    <name evidence="4" type="ORF">Pla163_31260</name>
</gene>
<dbReference type="InterPro" id="IPR050738">
    <property type="entry name" value="Sulfatase"/>
</dbReference>
<organism evidence="4 5">
    <name type="scientific">Rohdeia mirabilis</name>
    <dbReference type="NCBI Taxonomy" id="2528008"/>
    <lineage>
        <taxon>Bacteria</taxon>
        <taxon>Pseudomonadati</taxon>
        <taxon>Planctomycetota</taxon>
        <taxon>Planctomycetia</taxon>
        <taxon>Planctomycetia incertae sedis</taxon>
        <taxon>Rohdeia</taxon>
    </lineage>
</organism>
<evidence type="ECO:0000256" key="2">
    <source>
        <dbReference type="SAM" id="SignalP"/>
    </source>
</evidence>
<accession>A0A518D3E0</accession>
<dbReference type="RefSeq" id="WP_145190361.1">
    <property type="nucleotide sequence ID" value="NZ_CP036290.1"/>
</dbReference>
<evidence type="ECO:0000313" key="5">
    <source>
        <dbReference type="Proteomes" id="UP000319342"/>
    </source>
</evidence>
<dbReference type="Pfam" id="PF00884">
    <property type="entry name" value="Sulfatase"/>
    <property type="match status" value="1"/>
</dbReference>
<dbReference type="Gene3D" id="3.40.720.10">
    <property type="entry name" value="Alkaline Phosphatase, subunit A"/>
    <property type="match status" value="1"/>
</dbReference>
<protein>
    <submittedName>
        <fullName evidence="4">Arylsulfatase</fullName>
        <ecNumber evidence="4">3.1.6.1</ecNumber>
    </submittedName>
</protein>
<dbReference type="EC" id="3.1.6.1" evidence="4"/>
<dbReference type="EMBL" id="CP036290">
    <property type="protein sequence ID" value="QDU85979.1"/>
    <property type="molecule type" value="Genomic_DNA"/>
</dbReference>
<feature type="domain" description="Sulfatase N-terminal" evidence="3">
    <location>
        <begin position="47"/>
        <end position="346"/>
    </location>
</feature>
<dbReference type="InterPro" id="IPR000917">
    <property type="entry name" value="Sulfatase_N"/>
</dbReference>
<name>A0A518D3E0_9BACT</name>
<feature type="signal peptide" evidence="2">
    <location>
        <begin position="1"/>
        <end position="18"/>
    </location>
</feature>
<evidence type="ECO:0000313" key="4">
    <source>
        <dbReference type="EMBL" id="QDU85979.1"/>
    </source>
</evidence>
<keyword evidence="4" id="KW-0378">Hydrolase</keyword>
<dbReference type="PANTHER" id="PTHR42693">
    <property type="entry name" value="ARYLSULFATASE FAMILY MEMBER"/>
    <property type="match status" value="1"/>
</dbReference>
<dbReference type="SUPFAM" id="SSF53649">
    <property type="entry name" value="Alkaline phosphatase-like"/>
    <property type="match status" value="1"/>
</dbReference>